<evidence type="ECO:0000313" key="2">
    <source>
        <dbReference type="Proteomes" id="UP001596972"/>
    </source>
</evidence>
<evidence type="ECO:0008006" key="3">
    <source>
        <dbReference type="Google" id="ProtNLM"/>
    </source>
</evidence>
<organism evidence="1 2">
    <name type="scientific">Actinomadura sediminis</name>
    <dbReference type="NCBI Taxonomy" id="1038904"/>
    <lineage>
        <taxon>Bacteria</taxon>
        <taxon>Bacillati</taxon>
        <taxon>Actinomycetota</taxon>
        <taxon>Actinomycetes</taxon>
        <taxon>Streptosporangiales</taxon>
        <taxon>Thermomonosporaceae</taxon>
        <taxon>Actinomadura</taxon>
    </lineage>
</organism>
<dbReference type="EMBL" id="JBHTJA010000049">
    <property type="protein sequence ID" value="MFD0903182.1"/>
    <property type="molecule type" value="Genomic_DNA"/>
</dbReference>
<gene>
    <name evidence="1" type="ORF">ACFQ11_22500</name>
</gene>
<reference evidence="2" key="1">
    <citation type="journal article" date="2019" name="Int. J. Syst. Evol. Microbiol.">
        <title>The Global Catalogue of Microorganisms (GCM) 10K type strain sequencing project: providing services to taxonomists for standard genome sequencing and annotation.</title>
        <authorList>
            <consortium name="The Broad Institute Genomics Platform"/>
            <consortium name="The Broad Institute Genome Sequencing Center for Infectious Disease"/>
            <person name="Wu L."/>
            <person name="Ma J."/>
        </authorList>
    </citation>
    <scope>NUCLEOTIDE SEQUENCE [LARGE SCALE GENOMIC DNA]</scope>
    <source>
        <strain evidence="2">JCM 31202</strain>
    </source>
</reference>
<dbReference type="SUPFAM" id="SSF51905">
    <property type="entry name" value="FAD/NAD(P)-binding domain"/>
    <property type="match status" value="1"/>
</dbReference>
<protein>
    <recommendedName>
        <fullName evidence="3">FAD-binding protein</fullName>
    </recommendedName>
</protein>
<name>A0ABW3EUY5_9ACTN</name>
<dbReference type="Proteomes" id="UP001596972">
    <property type="component" value="Unassembled WGS sequence"/>
</dbReference>
<proteinExistence type="predicted"/>
<comment type="caution">
    <text evidence="1">The sequence shown here is derived from an EMBL/GenBank/DDBJ whole genome shotgun (WGS) entry which is preliminary data.</text>
</comment>
<sequence length="56" mass="5611">MTSAPLNPGPVDVVVIGGGQAGLAAGFYLRRRRTLAAAARMCGSGSPTPAARSAER</sequence>
<evidence type="ECO:0000313" key="1">
    <source>
        <dbReference type="EMBL" id="MFD0903182.1"/>
    </source>
</evidence>
<dbReference type="RefSeq" id="WP_378301725.1">
    <property type="nucleotide sequence ID" value="NZ_JBHTJA010000049.1"/>
</dbReference>
<dbReference type="Gene3D" id="3.50.50.60">
    <property type="entry name" value="FAD/NAD(P)-binding domain"/>
    <property type="match status" value="1"/>
</dbReference>
<accession>A0ABW3EUY5</accession>
<keyword evidence="2" id="KW-1185">Reference proteome</keyword>
<dbReference type="InterPro" id="IPR036188">
    <property type="entry name" value="FAD/NAD-bd_sf"/>
</dbReference>